<accession>Q7U744</accession>
<dbReference type="HOGENOM" id="CLU_2144632_0_0_3"/>
<keyword evidence="2" id="KW-1185">Reference proteome</keyword>
<reference evidence="1 2" key="1">
    <citation type="journal article" date="2003" name="Nature">
        <title>The genome of a motile marine Synechococcus.</title>
        <authorList>
            <person name="Palenik B."/>
            <person name="Brahamsha B."/>
            <person name="Larimer F."/>
            <person name="Land M."/>
            <person name="Hauser L."/>
            <person name="Chain P."/>
            <person name="Lamerdin J."/>
            <person name="Regala W."/>
            <person name="Allen E.A."/>
            <person name="McCarren J."/>
            <person name="Paulsen I."/>
            <person name="Dufresne A."/>
            <person name="Partensky F."/>
            <person name="Webb E."/>
            <person name="Waterbury J."/>
        </authorList>
    </citation>
    <scope>NUCLEOTIDE SEQUENCE [LARGE SCALE GENOMIC DNA]</scope>
    <source>
        <strain evidence="1 2">WH8102</strain>
    </source>
</reference>
<dbReference type="Proteomes" id="UP000001422">
    <property type="component" value="Chromosome"/>
</dbReference>
<dbReference type="RefSeq" id="WP_011128007.1">
    <property type="nucleotide sequence ID" value="NC_005070.1"/>
</dbReference>
<evidence type="ECO:0000313" key="1">
    <source>
        <dbReference type="EMBL" id="CAE07657.1"/>
    </source>
</evidence>
<dbReference type="KEGG" id="syw:SYNW1142"/>
<proteinExistence type="predicted"/>
<dbReference type="AlphaFoldDB" id="Q7U744"/>
<organism evidence="1 2">
    <name type="scientific">Parasynechococcus marenigrum (strain WH8102)</name>
    <dbReference type="NCBI Taxonomy" id="84588"/>
    <lineage>
        <taxon>Bacteria</taxon>
        <taxon>Bacillati</taxon>
        <taxon>Cyanobacteriota</taxon>
        <taxon>Cyanophyceae</taxon>
        <taxon>Synechococcales</taxon>
        <taxon>Prochlorococcaceae</taxon>
        <taxon>Parasynechococcus</taxon>
        <taxon>Parasynechococcus marenigrum</taxon>
    </lineage>
</organism>
<name>Q7U744_PARMW</name>
<sequence length="112" mass="12708">MTTTHNTVEFELRELIRAAEMSGLNPQQIPSDVNPWTWDDPRAMSWRSNYRALNPAVAQQAEILLGGPLSLALKAAMEAGEALSVDLDRELKIRRPQLHEQMRQEAMERAIN</sequence>
<protein>
    <submittedName>
        <fullName evidence="1">Uncharacterized protein</fullName>
    </submittedName>
</protein>
<gene>
    <name evidence="1" type="ordered locus">SYNW1142</name>
</gene>
<dbReference type="EMBL" id="BX569692">
    <property type="protein sequence ID" value="CAE07657.1"/>
    <property type="molecule type" value="Genomic_DNA"/>
</dbReference>
<evidence type="ECO:0000313" key="2">
    <source>
        <dbReference type="Proteomes" id="UP000001422"/>
    </source>
</evidence>